<dbReference type="AlphaFoldDB" id="A0A7Y6IT48"/>
<proteinExistence type="predicted"/>
<organism evidence="1 2">
    <name type="scientific">Nonomuraea rhodomycinica</name>
    <dbReference type="NCBI Taxonomy" id="1712872"/>
    <lineage>
        <taxon>Bacteria</taxon>
        <taxon>Bacillati</taxon>
        <taxon>Actinomycetota</taxon>
        <taxon>Actinomycetes</taxon>
        <taxon>Streptosporangiales</taxon>
        <taxon>Streptosporangiaceae</taxon>
        <taxon>Nonomuraea</taxon>
    </lineage>
</organism>
<accession>A0A7Y6IT48</accession>
<reference evidence="1 2" key="1">
    <citation type="submission" date="2020-06" db="EMBL/GenBank/DDBJ databases">
        <authorList>
            <person name="Chanama M."/>
        </authorList>
    </citation>
    <scope>NUCLEOTIDE SEQUENCE [LARGE SCALE GENOMIC DNA]</scope>
    <source>
        <strain evidence="1 2">TBRC6557</strain>
    </source>
</reference>
<evidence type="ECO:0000313" key="1">
    <source>
        <dbReference type="EMBL" id="NUW43902.1"/>
    </source>
</evidence>
<dbReference type="RefSeq" id="WP_175603398.1">
    <property type="nucleotide sequence ID" value="NZ_JABWGO010000007.1"/>
</dbReference>
<evidence type="ECO:0000313" key="2">
    <source>
        <dbReference type="Proteomes" id="UP000546126"/>
    </source>
</evidence>
<comment type="caution">
    <text evidence="1">The sequence shown here is derived from an EMBL/GenBank/DDBJ whole genome shotgun (WGS) entry which is preliminary data.</text>
</comment>
<sequence length="102" mass="11809">MSYETDDLPGSWYHLRDPERARMLGSELAHECGSNEHPLAGQRVEAVARCEACDDVLFKLLDRQSWAIVHLTWRRETNPSWPSCDVMEDWSEVLEKLADRGH</sequence>
<protein>
    <submittedName>
        <fullName evidence="1">Uncharacterized protein</fullName>
    </submittedName>
</protein>
<name>A0A7Y6IT48_9ACTN</name>
<dbReference type="EMBL" id="JABWGO010000007">
    <property type="protein sequence ID" value="NUW43902.1"/>
    <property type="molecule type" value="Genomic_DNA"/>
</dbReference>
<keyword evidence="2" id="KW-1185">Reference proteome</keyword>
<gene>
    <name evidence="1" type="ORF">HT134_27780</name>
</gene>
<dbReference type="Proteomes" id="UP000546126">
    <property type="component" value="Unassembled WGS sequence"/>
</dbReference>